<feature type="short sequence motif" description="'HIGH' region" evidence="8">
    <location>
        <begin position="11"/>
        <end position="21"/>
    </location>
</feature>
<evidence type="ECO:0000256" key="1">
    <source>
        <dbReference type="ARBA" id="ARBA00007894"/>
    </source>
</evidence>
<dbReference type="GO" id="GO:0005524">
    <property type="term" value="F:ATP binding"/>
    <property type="evidence" value="ECO:0007669"/>
    <property type="project" value="UniProtKB-UniRule"/>
</dbReference>
<dbReference type="Proteomes" id="UP000199149">
    <property type="component" value="Unassembled WGS sequence"/>
</dbReference>
<comment type="caution">
    <text evidence="8">Lacks conserved residue(s) required for the propagation of feature annotation.</text>
</comment>
<dbReference type="NCBIfam" id="TIGR00464">
    <property type="entry name" value="gltX_bact"/>
    <property type="match status" value="1"/>
</dbReference>
<sequence>MAKEVRVRFAPSPTGALHIGGVRTALYNYLFAKHNNGKFLLRIEDTDQTRYVEGAEQYIIDSLKWLGLVPDEGVGFGGDLGPYRQSERKEIYKGYVEELLANGKAYYAFDTAEELDAARAKAEENKETFIYNWSTRGQLKNSLSLTEAETKNLLDNETPYVVRFKIDDERTVLLDDMIRGKISIDAKTLDDKVLFKSDGMPTYHLANIVDDHLMGITHVIRGEEWLPSMPLHELLYDGFGWEAPRFAHLPLILKPEGKGKLSKRDGDKHGFPVFPMEWKTEEGIAKGYKQEGYLPDAVLNMLALLGWNPGTDQEIFTMDELIQAFSLEKVSKSGARFSPEKATWFNHQYVQLKSTEELLPAFEEVLKENGIEANVTLDSKVIELLKERANFVKDIFEQGKLFYIAPSIYDEKAAKKAWKEDSKEILTKFIEVLNASEFTPEVLHDAMADFVTAQEIGFGKIGMPLRLSLVGALQGPDVPLIMATLGKEETVARINKAIEILG</sequence>
<gene>
    <name evidence="8" type="primary">gltX</name>
    <name evidence="11" type="ORF">SAMN05421738_10927</name>
</gene>
<evidence type="ECO:0000256" key="4">
    <source>
        <dbReference type="ARBA" id="ARBA00022741"/>
    </source>
</evidence>
<evidence type="ECO:0000256" key="7">
    <source>
        <dbReference type="ARBA" id="ARBA00023146"/>
    </source>
</evidence>
<dbReference type="InterPro" id="IPR001412">
    <property type="entry name" value="aa-tRNA-synth_I_CS"/>
</dbReference>
<dbReference type="GO" id="GO:0000049">
    <property type="term" value="F:tRNA binding"/>
    <property type="evidence" value="ECO:0007669"/>
    <property type="project" value="InterPro"/>
</dbReference>
<dbReference type="GO" id="GO:0006424">
    <property type="term" value="P:glutamyl-tRNA aminoacylation"/>
    <property type="evidence" value="ECO:0007669"/>
    <property type="project" value="UniProtKB-UniRule"/>
</dbReference>
<dbReference type="RefSeq" id="WP_092908454.1">
    <property type="nucleotide sequence ID" value="NZ_FOUZ01000009.1"/>
</dbReference>
<keyword evidence="2 8" id="KW-0963">Cytoplasm</keyword>
<organism evidence="11 12">
    <name type="scientific">Algoriella xinjiangensis</name>
    <dbReference type="NCBI Taxonomy" id="684065"/>
    <lineage>
        <taxon>Bacteria</taxon>
        <taxon>Pseudomonadati</taxon>
        <taxon>Bacteroidota</taxon>
        <taxon>Flavobacteriia</taxon>
        <taxon>Flavobacteriales</taxon>
        <taxon>Weeksellaceae</taxon>
        <taxon>Algoriella</taxon>
    </lineage>
</organism>
<comment type="subunit">
    <text evidence="8">Monomer.</text>
</comment>
<dbReference type="EMBL" id="FOUZ01000009">
    <property type="protein sequence ID" value="SFN25244.1"/>
    <property type="molecule type" value="Genomic_DNA"/>
</dbReference>
<keyword evidence="12" id="KW-1185">Reference proteome</keyword>
<dbReference type="CDD" id="cd00808">
    <property type="entry name" value="GluRS_core"/>
    <property type="match status" value="1"/>
</dbReference>
<dbReference type="InterPro" id="IPR045462">
    <property type="entry name" value="aa-tRNA-synth_I_cd-bd"/>
</dbReference>
<evidence type="ECO:0000256" key="6">
    <source>
        <dbReference type="ARBA" id="ARBA00022917"/>
    </source>
</evidence>
<reference evidence="12" key="1">
    <citation type="submission" date="2016-10" db="EMBL/GenBank/DDBJ databases">
        <authorList>
            <person name="Varghese N."/>
            <person name="Submissions S."/>
        </authorList>
    </citation>
    <scope>NUCLEOTIDE SEQUENCE [LARGE SCALE GENOMIC DNA]</scope>
    <source>
        <strain evidence="12">XJ109</strain>
    </source>
</reference>
<dbReference type="Gene3D" id="3.90.800.10">
    <property type="entry name" value="Glutamyl-tRNA Synthetase, Domain 3"/>
    <property type="match status" value="1"/>
</dbReference>
<dbReference type="Gene3D" id="3.40.50.620">
    <property type="entry name" value="HUPs"/>
    <property type="match status" value="1"/>
</dbReference>
<dbReference type="Gene3D" id="1.10.10.350">
    <property type="match status" value="1"/>
</dbReference>
<evidence type="ECO:0000256" key="2">
    <source>
        <dbReference type="ARBA" id="ARBA00022490"/>
    </source>
</evidence>
<dbReference type="GO" id="GO:0004818">
    <property type="term" value="F:glutamate-tRNA ligase activity"/>
    <property type="evidence" value="ECO:0007669"/>
    <property type="project" value="UniProtKB-UniRule"/>
</dbReference>
<dbReference type="FunFam" id="3.40.50.620:FF:000127">
    <property type="entry name" value="Glutamate--tRNA ligase"/>
    <property type="match status" value="1"/>
</dbReference>
<dbReference type="InterPro" id="IPR020058">
    <property type="entry name" value="Glu/Gln-tRNA-synth_Ib_cat-dom"/>
</dbReference>
<comment type="catalytic activity">
    <reaction evidence="8">
        <text>tRNA(Glu) + L-glutamate + ATP = L-glutamyl-tRNA(Glu) + AMP + diphosphate</text>
        <dbReference type="Rhea" id="RHEA:23540"/>
        <dbReference type="Rhea" id="RHEA-COMP:9663"/>
        <dbReference type="Rhea" id="RHEA-COMP:9680"/>
        <dbReference type="ChEBI" id="CHEBI:29985"/>
        <dbReference type="ChEBI" id="CHEBI:30616"/>
        <dbReference type="ChEBI" id="CHEBI:33019"/>
        <dbReference type="ChEBI" id="CHEBI:78442"/>
        <dbReference type="ChEBI" id="CHEBI:78520"/>
        <dbReference type="ChEBI" id="CHEBI:456215"/>
        <dbReference type="EC" id="6.1.1.17"/>
    </reaction>
</comment>
<name>A0A1I4XH66_9FLAO</name>
<dbReference type="STRING" id="684065.SAMN05421738_10927"/>
<protein>
    <recommendedName>
        <fullName evidence="8">Glutamate--tRNA ligase</fullName>
        <ecNumber evidence="8">6.1.1.17</ecNumber>
    </recommendedName>
    <alternativeName>
        <fullName evidence="8">Glutamyl-tRNA synthetase</fullName>
        <shortName evidence="8">GluRS</shortName>
    </alternativeName>
</protein>
<dbReference type="InterPro" id="IPR000924">
    <property type="entry name" value="Glu/Gln-tRNA-synth"/>
</dbReference>
<dbReference type="SUPFAM" id="SSF52374">
    <property type="entry name" value="Nucleotidylyl transferase"/>
    <property type="match status" value="1"/>
</dbReference>
<dbReference type="PROSITE" id="PS00178">
    <property type="entry name" value="AA_TRNA_LIGASE_I"/>
    <property type="match status" value="1"/>
</dbReference>
<accession>A0A1I4XH66</accession>
<dbReference type="PRINTS" id="PR00987">
    <property type="entry name" value="TRNASYNTHGLU"/>
</dbReference>
<proteinExistence type="inferred from homology"/>
<dbReference type="AlphaFoldDB" id="A0A1I4XH66"/>
<evidence type="ECO:0000256" key="5">
    <source>
        <dbReference type="ARBA" id="ARBA00022840"/>
    </source>
</evidence>
<dbReference type="Pfam" id="PF19269">
    <property type="entry name" value="Anticodon_2"/>
    <property type="match status" value="1"/>
</dbReference>
<feature type="short sequence motif" description="'KMSKS' region" evidence="8">
    <location>
        <begin position="260"/>
        <end position="264"/>
    </location>
</feature>
<dbReference type="InterPro" id="IPR033910">
    <property type="entry name" value="GluRS_core"/>
</dbReference>
<dbReference type="PANTHER" id="PTHR43311">
    <property type="entry name" value="GLUTAMATE--TRNA LIGASE"/>
    <property type="match status" value="1"/>
</dbReference>
<evidence type="ECO:0000259" key="10">
    <source>
        <dbReference type="Pfam" id="PF19269"/>
    </source>
</evidence>
<evidence type="ECO:0000256" key="8">
    <source>
        <dbReference type="HAMAP-Rule" id="MF_00022"/>
    </source>
</evidence>
<dbReference type="GO" id="GO:0008270">
    <property type="term" value="F:zinc ion binding"/>
    <property type="evidence" value="ECO:0007669"/>
    <property type="project" value="InterPro"/>
</dbReference>
<keyword evidence="5 8" id="KW-0067">ATP-binding</keyword>
<dbReference type="HAMAP" id="MF_00022">
    <property type="entry name" value="Glu_tRNA_synth_type1"/>
    <property type="match status" value="1"/>
</dbReference>
<keyword evidence="3 8" id="KW-0436">Ligase</keyword>
<dbReference type="PANTHER" id="PTHR43311:SF2">
    <property type="entry name" value="GLUTAMATE--TRNA LIGASE, MITOCHONDRIAL-RELATED"/>
    <property type="match status" value="1"/>
</dbReference>
<dbReference type="Gene3D" id="1.10.1160.10">
    <property type="entry name" value="Glutamyl-trna Synthetase, Domain 2"/>
    <property type="match status" value="1"/>
</dbReference>
<feature type="domain" description="Glutamyl/glutaminyl-tRNA synthetase class Ib catalytic" evidence="9">
    <location>
        <begin position="4"/>
        <end position="343"/>
    </location>
</feature>
<dbReference type="InterPro" id="IPR020751">
    <property type="entry name" value="aa-tRNA-synth_I_codon-bd_sub2"/>
</dbReference>
<comment type="subcellular location">
    <subcellularLocation>
        <location evidence="8">Cytoplasm</location>
    </subcellularLocation>
</comment>
<dbReference type="InterPro" id="IPR014729">
    <property type="entry name" value="Rossmann-like_a/b/a_fold"/>
</dbReference>
<dbReference type="InterPro" id="IPR004527">
    <property type="entry name" value="Glu-tRNA-ligase_bac/mito"/>
</dbReference>
<dbReference type="SUPFAM" id="SSF48163">
    <property type="entry name" value="An anticodon-binding domain of class I aminoacyl-tRNA synthetases"/>
    <property type="match status" value="1"/>
</dbReference>
<evidence type="ECO:0000313" key="11">
    <source>
        <dbReference type="EMBL" id="SFN25244.1"/>
    </source>
</evidence>
<evidence type="ECO:0000256" key="3">
    <source>
        <dbReference type="ARBA" id="ARBA00022598"/>
    </source>
</evidence>
<keyword evidence="6 8" id="KW-0648">Protein biosynthesis</keyword>
<dbReference type="InterPro" id="IPR020061">
    <property type="entry name" value="Glu_tRNA_lig_a-bdl"/>
</dbReference>
<dbReference type="Pfam" id="PF00749">
    <property type="entry name" value="tRNA-synt_1c"/>
    <property type="match status" value="1"/>
</dbReference>
<dbReference type="InterPro" id="IPR049940">
    <property type="entry name" value="GluQ/Sye"/>
</dbReference>
<dbReference type="GO" id="GO:0005829">
    <property type="term" value="C:cytosol"/>
    <property type="evidence" value="ECO:0007669"/>
    <property type="project" value="TreeGrafter"/>
</dbReference>
<evidence type="ECO:0000313" key="12">
    <source>
        <dbReference type="Proteomes" id="UP000199149"/>
    </source>
</evidence>
<dbReference type="InterPro" id="IPR008925">
    <property type="entry name" value="aa_tRNA-synth_I_cd-bd_sf"/>
</dbReference>
<comment type="function">
    <text evidence="8">Catalyzes the attachment of glutamate to tRNA(Glu) in a two-step reaction: glutamate is first activated by ATP to form Glu-AMP and then transferred to the acceptor end of tRNA(Glu).</text>
</comment>
<dbReference type="OrthoDB" id="9807503at2"/>
<comment type="similarity">
    <text evidence="1 8">Belongs to the class-I aminoacyl-tRNA synthetase family. Glutamate--tRNA ligase type 1 subfamily.</text>
</comment>
<feature type="binding site" evidence="8">
    <location>
        <position position="263"/>
    </location>
    <ligand>
        <name>ATP</name>
        <dbReference type="ChEBI" id="CHEBI:30616"/>
    </ligand>
</feature>
<dbReference type="EC" id="6.1.1.17" evidence="8"/>
<keyword evidence="4 8" id="KW-0547">Nucleotide-binding</keyword>
<evidence type="ECO:0000259" key="9">
    <source>
        <dbReference type="Pfam" id="PF00749"/>
    </source>
</evidence>
<keyword evidence="7 8" id="KW-0030">Aminoacyl-tRNA synthetase</keyword>
<feature type="domain" description="Aminoacyl-tRNA synthetase class I anticodon-binding" evidence="10">
    <location>
        <begin position="379"/>
        <end position="498"/>
    </location>
</feature>